<dbReference type="HOGENOM" id="CLU_683391_0_0_1"/>
<sequence>MCCGRGKSSSSGGNEDDGIEFPPRPSPPSPPRSSEELGAPLRVGDQTDGILRTIHTPRGRPISTSIDPAELSSEFNPAQRDKNRGSVIYHREQSEEISPFQALLEYVSEADSEPAAQATLHSSGPVHTTESAAPAPNSGSRAPLYKDEPEAPIPIAAAAAKATLYSKHAVRGAESPVRAPNSAGPLERPLYIRRPIHATPGTTHNIGHLKEPPPVAPAARTPVHITTKPLRATETPAPAPKSTGPLERPLKPAAPRAAPLHKNESVQTTHSSAPGSIHIDLLEGHSNVGRPMVREGRSNLSEIVNLSRAVCANGHIRSPSGNVLSAEQFMKREDRPMLMEERQEAIRRKVAEANRKEHEKEAEEEVMEKVRPMDVKETKKGKTGCWSWGWGCFNKSDDEDEED</sequence>
<protein>
    <submittedName>
        <fullName evidence="2">Uncharacterized protein</fullName>
    </submittedName>
</protein>
<feature type="compositionally biased region" description="Low complexity" evidence="1">
    <location>
        <begin position="1"/>
        <end position="13"/>
    </location>
</feature>
<evidence type="ECO:0000256" key="1">
    <source>
        <dbReference type="SAM" id="MobiDB-lite"/>
    </source>
</evidence>
<gene>
    <name evidence="2" type="ORF">DOTSEDRAFT_51429</name>
</gene>
<feature type="region of interest" description="Disordered" evidence="1">
    <location>
        <begin position="230"/>
        <end position="256"/>
    </location>
</feature>
<feature type="compositionally biased region" description="Pro residues" evidence="1">
    <location>
        <begin position="22"/>
        <end position="31"/>
    </location>
</feature>
<feature type="compositionally biased region" description="Low complexity" evidence="1">
    <location>
        <begin position="245"/>
        <end position="256"/>
    </location>
</feature>
<evidence type="ECO:0000313" key="2">
    <source>
        <dbReference type="EMBL" id="EME48209.1"/>
    </source>
</evidence>
<name>N1Q165_DOTSN</name>
<accession>N1Q165</accession>
<organism evidence="2 3">
    <name type="scientific">Dothistroma septosporum (strain NZE10 / CBS 128990)</name>
    <name type="common">Red band needle blight fungus</name>
    <name type="synonym">Mycosphaerella pini</name>
    <dbReference type="NCBI Taxonomy" id="675120"/>
    <lineage>
        <taxon>Eukaryota</taxon>
        <taxon>Fungi</taxon>
        <taxon>Dikarya</taxon>
        <taxon>Ascomycota</taxon>
        <taxon>Pezizomycotina</taxon>
        <taxon>Dothideomycetes</taxon>
        <taxon>Dothideomycetidae</taxon>
        <taxon>Mycosphaerellales</taxon>
        <taxon>Mycosphaerellaceae</taxon>
        <taxon>Dothistroma</taxon>
    </lineage>
</organism>
<feature type="compositionally biased region" description="Polar residues" evidence="1">
    <location>
        <begin position="119"/>
        <end position="131"/>
    </location>
</feature>
<dbReference type="Proteomes" id="UP000016933">
    <property type="component" value="Unassembled WGS sequence"/>
</dbReference>
<dbReference type="OrthoDB" id="5338666at2759"/>
<feature type="region of interest" description="Disordered" evidence="1">
    <location>
        <begin position="1"/>
        <end position="83"/>
    </location>
</feature>
<proteinExistence type="predicted"/>
<feature type="region of interest" description="Disordered" evidence="1">
    <location>
        <begin position="110"/>
        <end position="148"/>
    </location>
</feature>
<dbReference type="AlphaFoldDB" id="N1Q165"/>
<keyword evidence="3" id="KW-1185">Reference proteome</keyword>
<evidence type="ECO:0000313" key="3">
    <source>
        <dbReference type="Proteomes" id="UP000016933"/>
    </source>
</evidence>
<reference evidence="2 3" key="2">
    <citation type="journal article" date="2012" name="PLoS Pathog.">
        <title>Diverse lifestyles and strategies of plant pathogenesis encoded in the genomes of eighteen Dothideomycetes fungi.</title>
        <authorList>
            <person name="Ohm R.A."/>
            <person name="Feau N."/>
            <person name="Henrissat B."/>
            <person name="Schoch C.L."/>
            <person name="Horwitz B.A."/>
            <person name="Barry K.W."/>
            <person name="Condon B.J."/>
            <person name="Copeland A.C."/>
            <person name="Dhillon B."/>
            <person name="Glaser F."/>
            <person name="Hesse C.N."/>
            <person name="Kosti I."/>
            <person name="LaButti K."/>
            <person name="Lindquist E.A."/>
            <person name="Lucas S."/>
            <person name="Salamov A.A."/>
            <person name="Bradshaw R.E."/>
            <person name="Ciuffetti L."/>
            <person name="Hamelin R.C."/>
            <person name="Kema G.H.J."/>
            <person name="Lawrence C."/>
            <person name="Scott J.A."/>
            <person name="Spatafora J.W."/>
            <person name="Turgeon B.G."/>
            <person name="de Wit P.J.G.M."/>
            <person name="Zhong S."/>
            <person name="Goodwin S.B."/>
            <person name="Grigoriev I.V."/>
        </authorList>
    </citation>
    <scope>NUCLEOTIDE SEQUENCE [LARGE SCALE GENOMIC DNA]</scope>
    <source>
        <strain evidence="3">NZE10 / CBS 128990</strain>
    </source>
</reference>
<dbReference type="EMBL" id="KB446536">
    <property type="protein sequence ID" value="EME48209.1"/>
    <property type="molecule type" value="Genomic_DNA"/>
</dbReference>
<reference evidence="3" key="1">
    <citation type="journal article" date="2012" name="PLoS Genet.">
        <title>The genomes of the fungal plant pathogens Cladosporium fulvum and Dothistroma septosporum reveal adaptation to different hosts and lifestyles but also signatures of common ancestry.</title>
        <authorList>
            <person name="de Wit P.J.G.M."/>
            <person name="van der Burgt A."/>
            <person name="Oekmen B."/>
            <person name="Stergiopoulos I."/>
            <person name="Abd-Elsalam K.A."/>
            <person name="Aerts A.L."/>
            <person name="Bahkali A.H."/>
            <person name="Beenen H.G."/>
            <person name="Chettri P."/>
            <person name="Cox M.P."/>
            <person name="Datema E."/>
            <person name="de Vries R.P."/>
            <person name="Dhillon B."/>
            <person name="Ganley A.R."/>
            <person name="Griffiths S.A."/>
            <person name="Guo Y."/>
            <person name="Hamelin R.C."/>
            <person name="Henrissat B."/>
            <person name="Kabir M.S."/>
            <person name="Jashni M.K."/>
            <person name="Kema G."/>
            <person name="Klaubauf S."/>
            <person name="Lapidus A."/>
            <person name="Levasseur A."/>
            <person name="Lindquist E."/>
            <person name="Mehrabi R."/>
            <person name="Ohm R.A."/>
            <person name="Owen T.J."/>
            <person name="Salamov A."/>
            <person name="Schwelm A."/>
            <person name="Schijlen E."/>
            <person name="Sun H."/>
            <person name="van den Burg H.A."/>
            <person name="van Ham R.C.H.J."/>
            <person name="Zhang S."/>
            <person name="Goodwin S.B."/>
            <person name="Grigoriev I.V."/>
            <person name="Collemare J."/>
            <person name="Bradshaw R.E."/>
        </authorList>
    </citation>
    <scope>NUCLEOTIDE SEQUENCE [LARGE SCALE GENOMIC DNA]</scope>
    <source>
        <strain evidence="3">NZE10 / CBS 128990</strain>
    </source>
</reference>